<organism evidence="8 9">
    <name type="scientific">Kineococcus gynurae</name>
    <dbReference type="NCBI Taxonomy" id="452979"/>
    <lineage>
        <taxon>Bacteria</taxon>
        <taxon>Bacillati</taxon>
        <taxon>Actinomycetota</taxon>
        <taxon>Actinomycetes</taxon>
        <taxon>Kineosporiales</taxon>
        <taxon>Kineosporiaceae</taxon>
        <taxon>Kineococcus</taxon>
    </lineage>
</organism>
<evidence type="ECO:0000256" key="6">
    <source>
        <dbReference type="SAM" id="Phobius"/>
    </source>
</evidence>
<protein>
    <submittedName>
        <fullName evidence="8">MFS transporter</fullName>
    </submittedName>
</protein>
<evidence type="ECO:0000256" key="2">
    <source>
        <dbReference type="ARBA" id="ARBA00022448"/>
    </source>
</evidence>
<dbReference type="Pfam" id="PF07690">
    <property type="entry name" value="MFS_1"/>
    <property type="match status" value="1"/>
</dbReference>
<gene>
    <name evidence="8" type="ORF">ACFFVI_17560</name>
</gene>
<feature type="domain" description="Major facilitator superfamily (MFS) profile" evidence="7">
    <location>
        <begin position="25"/>
        <end position="433"/>
    </location>
</feature>
<keyword evidence="5 6" id="KW-0472">Membrane</keyword>
<feature type="transmembrane region" description="Helical" evidence="6">
    <location>
        <begin position="285"/>
        <end position="308"/>
    </location>
</feature>
<feature type="transmembrane region" description="Helical" evidence="6">
    <location>
        <begin position="183"/>
        <end position="205"/>
    </location>
</feature>
<keyword evidence="4 6" id="KW-1133">Transmembrane helix</keyword>
<proteinExistence type="predicted"/>
<dbReference type="InterPro" id="IPR036259">
    <property type="entry name" value="MFS_trans_sf"/>
</dbReference>
<evidence type="ECO:0000259" key="7">
    <source>
        <dbReference type="PROSITE" id="PS50850"/>
    </source>
</evidence>
<comment type="subcellular location">
    <subcellularLocation>
        <location evidence="1">Cell membrane</location>
        <topology evidence="1">Multi-pass membrane protein</topology>
    </subcellularLocation>
</comment>
<keyword evidence="9" id="KW-1185">Reference proteome</keyword>
<dbReference type="Gene3D" id="1.20.1250.20">
    <property type="entry name" value="MFS general substrate transporter like domains"/>
    <property type="match status" value="2"/>
</dbReference>
<evidence type="ECO:0000256" key="3">
    <source>
        <dbReference type="ARBA" id="ARBA00022692"/>
    </source>
</evidence>
<dbReference type="InterPro" id="IPR011701">
    <property type="entry name" value="MFS"/>
</dbReference>
<feature type="transmembrane region" description="Helical" evidence="6">
    <location>
        <begin position="90"/>
        <end position="109"/>
    </location>
</feature>
<feature type="transmembrane region" description="Helical" evidence="6">
    <location>
        <begin position="252"/>
        <end position="273"/>
    </location>
</feature>
<dbReference type="PANTHER" id="PTHR43791">
    <property type="entry name" value="PERMEASE-RELATED"/>
    <property type="match status" value="1"/>
</dbReference>
<feature type="transmembrane region" description="Helical" evidence="6">
    <location>
        <begin position="409"/>
        <end position="427"/>
    </location>
</feature>
<feature type="transmembrane region" description="Helical" evidence="6">
    <location>
        <begin position="320"/>
        <end position="338"/>
    </location>
</feature>
<keyword evidence="3 6" id="KW-0812">Transmembrane</keyword>
<evidence type="ECO:0000313" key="8">
    <source>
        <dbReference type="EMBL" id="MFB9378772.1"/>
    </source>
</evidence>
<feature type="transmembrane region" description="Helical" evidence="6">
    <location>
        <begin position="58"/>
        <end position="78"/>
    </location>
</feature>
<dbReference type="CDD" id="cd17319">
    <property type="entry name" value="MFS_ExuT_GudP_like"/>
    <property type="match status" value="1"/>
</dbReference>
<feature type="transmembrane region" description="Helical" evidence="6">
    <location>
        <begin position="344"/>
        <end position="362"/>
    </location>
</feature>
<feature type="transmembrane region" description="Helical" evidence="6">
    <location>
        <begin position="369"/>
        <end position="389"/>
    </location>
</feature>
<dbReference type="RefSeq" id="WP_380140299.1">
    <property type="nucleotide sequence ID" value="NZ_JBHLUI010000013.1"/>
</dbReference>
<feature type="transmembrane region" description="Helical" evidence="6">
    <location>
        <begin position="21"/>
        <end position="38"/>
    </location>
</feature>
<sequence>MAVPATDEADVRLVDSAVRRSVVRLIPFLLLMYVIAFLDRSNVSFAKEELEIHVGISTAAYALGAGLFFVGYAVFEVPSNLIMHKVGARWWMARIMITWGIIATAFVWVNGETMFYVLRFLLGVAEAGFFPGVLLYLTYWFPEDRRAFATGLFQMGLPIANIVGGPLSGGLLELDGLGGHHGYQWLFGVEGVIAVLVGIVAIFYLTDRPAKADWMPEDEKAALERRLQADDRARASHGGRLGWAKALVNPRVLFFCLICLCIQIAVYGLTFFLPTQVAAITGRDVGFVVGLLTSLPWLCALVAIIVIPRLADRWRRHKEIGALLLTLSGLGIAVSAVAGNALLAMAALCLAAVGFVAVQPLFWTLPTRYLSGTALAAGFGLINGLGNLGGFVAPNVRVWAEETFDSSTAGLFALAGAAVVGAVLLLLTKLMARPPADEAVTTPAPERNS</sequence>
<feature type="transmembrane region" description="Helical" evidence="6">
    <location>
        <begin position="151"/>
        <end position="171"/>
    </location>
</feature>
<evidence type="ECO:0000256" key="1">
    <source>
        <dbReference type="ARBA" id="ARBA00004651"/>
    </source>
</evidence>
<comment type="caution">
    <text evidence="8">The sequence shown here is derived from an EMBL/GenBank/DDBJ whole genome shotgun (WGS) entry which is preliminary data.</text>
</comment>
<dbReference type="Proteomes" id="UP001589748">
    <property type="component" value="Unassembled WGS sequence"/>
</dbReference>
<feature type="transmembrane region" description="Helical" evidence="6">
    <location>
        <begin position="115"/>
        <end position="139"/>
    </location>
</feature>
<dbReference type="SUPFAM" id="SSF103473">
    <property type="entry name" value="MFS general substrate transporter"/>
    <property type="match status" value="1"/>
</dbReference>
<dbReference type="InterPro" id="IPR020846">
    <property type="entry name" value="MFS_dom"/>
</dbReference>
<accession>A0ABV5LXF8</accession>
<evidence type="ECO:0000313" key="9">
    <source>
        <dbReference type="Proteomes" id="UP001589748"/>
    </source>
</evidence>
<dbReference type="PANTHER" id="PTHR43791:SF30">
    <property type="entry name" value="INNER MEMBRANE TRANSPORT PROTEIN RHMT"/>
    <property type="match status" value="1"/>
</dbReference>
<evidence type="ECO:0000256" key="4">
    <source>
        <dbReference type="ARBA" id="ARBA00022989"/>
    </source>
</evidence>
<keyword evidence="2" id="KW-0813">Transport</keyword>
<dbReference type="PROSITE" id="PS50850">
    <property type="entry name" value="MFS"/>
    <property type="match status" value="1"/>
</dbReference>
<name>A0ABV5LXF8_9ACTN</name>
<evidence type="ECO:0000256" key="5">
    <source>
        <dbReference type="ARBA" id="ARBA00023136"/>
    </source>
</evidence>
<dbReference type="EMBL" id="JBHMDM010000011">
    <property type="protein sequence ID" value="MFB9378772.1"/>
    <property type="molecule type" value="Genomic_DNA"/>
</dbReference>
<reference evidence="8 9" key="1">
    <citation type="submission" date="2024-09" db="EMBL/GenBank/DDBJ databases">
        <authorList>
            <person name="Sun Q."/>
            <person name="Mori K."/>
        </authorList>
    </citation>
    <scope>NUCLEOTIDE SEQUENCE [LARGE SCALE GENOMIC DNA]</scope>
    <source>
        <strain evidence="8 9">TISTR 1856</strain>
    </source>
</reference>